<name>A0A369JAJ4_HYPMA</name>
<dbReference type="Gene3D" id="3.80.10.10">
    <property type="entry name" value="Ribonuclease Inhibitor"/>
    <property type="match status" value="1"/>
</dbReference>
<keyword evidence="1" id="KW-0472">Membrane</keyword>
<evidence type="ECO:0000313" key="2">
    <source>
        <dbReference type="EMBL" id="RDB16474.1"/>
    </source>
</evidence>
<feature type="transmembrane region" description="Helical" evidence="1">
    <location>
        <begin position="47"/>
        <end position="67"/>
    </location>
</feature>
<accession>A0A369JAJ4</accession>
<dbReference type="InterPro" id="IPR032675">
    <property type="entry name" value="LRR_dom_sf"/>
</dbReference>
<sequence>MASISWSTPIRRAGSRTLSPIPNEIYLEIFDYFKPSDQKTQKKCRPILCNLALVCHFFCAVAVPRIFSVLEISGQAIGKDDSAASSTAAFCRAINQGKEPAASLAGHVKQCELRSWHDGGDVPWVISGFLDMYIQAMKRMPNLHALRLVDVTINKRLLKAICGLKGLTSLCLQFIKVSDNITEVFLARLTPLELTEFTYFGDMTLKMPTDMFPKIIARIVSPRCLKTLWSVSWKVNKEILGQIGEDSALVHVDIFEAVDDPILWRILERSKNMRTLRITSLITGDSGAPATVLPASSMPKLEGLLGPPSLLYLVPGRPLRSIELSGSALTSGLHPLPHEATPMGLLDIARLKGSSVHIRVLNIPTHLYFLAPLADNFPFLEVLHVCYDHANYEPVVPNDDTQFKDMVLALAKKWPPNSSIRQLHFDLGFISMRSTYYANLELQYSMIAAVVPAFPNLDSINFVDYMKWSKVPFGETWRGKVDFQHGHFVHHMLQRGVPGMRDYDGIFKAILNNT</sequence>
<proteinExistence type="predicted"/>
<dbReference type="Proteomes" id="UP000076154">
    <property type="component" value="Unassembled WGS sequence"/>
</dbReference>
<dbReference type="OrthoDB" id="3256662at2759"/>
<dbReference type="InParanoid" id="A0A369JAJ4"/>
<organism evidence="2 3">
    <name type="scientific">Hypsizygus marmoreus</name>
    <name type="common">White beech mushroom</name>
    <name type="synonym">Agaricus marmoreus</name>
    <dbReference type="NCBI Taxonomy" id="39966"/>
    <lineage>
        <taxon>Eukaryota</taxon>
        <taxon>Fungi</taxon>
        <taxon>Dikarya</taxon>
        <taxon>Basidiomycota</taxon>
        <taxon>Agaricomycotina</taxon>
        <taxon>Agaricomycetes</taxon>
        <taxon>Agaricomycetidae</taxon>
        <taxon>Agaricales</taxon>
        <taxon>Tricholomatineae</taxon>
        <taxon>Lyophyllaceae</taxon>
        <taxon>Hypsizygus</taxon>
    </lineage>
</organism>
<evidence type="ECO:0000256" key="1">
    <source>
        <dbReference type="SAM" id="Phobius"/>
    </source>
</evidence>
<protein>
    <submittedName>
        <fullName evidence="2">Uncharacterized protein</fullName>
    </submittedName>
</protein>
<gene>
    <name evidence="2" type="ORF">Hypma_002784</name>
</gene>
<keyword evidence="1" id="KW-0812">Transmembrane</keyword>
<dbReference type="EMBL" id="LUEZ02000124">
    <property type="protein sequence ID" value="RDB16474.1"/>
    <property type="molecule type" value="Genomic_DNA"/>
</dbReference>
<evidence type="ECO:0000313" key="3">
    <source>
        <dbReference type="Proteomes" id="UP000076154"/>
    </source>
</evidence>
<dbReference type="SUPFAM" id="SSF52047">
    <property type="entry name" value="RNI-like"/>
    <property type="match status" value="1"/>
</dbReference>
<keyword evidence="3" id="KW-1185">Reference proteome</keyword>
<comment type="caution">
    <text evidence="2">The sequence shown here is derived from an EMBL/GenBank/DDBJ whole genome shotgun (WGS) entry which is preliminary data.</text>
</comment>
<reference evidence="2" key="1">
    <citation type="submission" date="2018-04" db="EMBL/GenBank/DDBJ databases">
        <title>Whole genome sequencing of Hypsizygus marmoreus.</title>
        <authorList>
            <person name="Choi I.-G."/>
            <person name="Min B."/>
            <person name="Kim J.-G."/>
            <person name="Kim S."/>
            <person name="Oh Y.-L."/>
            <person name="Kong W.-S."/>
            <person name="Park H."/>
            <person name="Jeong J."/>
            <person name="Song E.-S."/>
        </authorList>
    </citation>
    <scope>NUCLEOTIDE SEQUENCE [LARGE SCALE GENOMIC DNA]</scope>
    <source>
        <strain evidence="2">51987-8</strain>
    </source>
</reference>
<dbReference type="AlphaFoldDB" id="A0A369JAJ4"/>
<keyword evidence="1" id="KW-1133">Transmembrane helix</keyword>